<sequence>MTTTTMKTAIVTGGCSGIGLGLVKHLLSQPDWRVVIADIRADAYPAIAGDLGGDSSRHIFVATDVGSWESQAALFREAFAWSGGRIDFLAANAGVAEKEHIVLANPAAADYETDEPSKPPMLCTQVNQIGVFYGLKLFIHYSRRTARGLLKTSSLSQSAVAAAGYNPKMVITSSCAGLYPFSVAPEYCATKHAVLGLTRAVGRLLYETDNIAVNCINPAYVETGLSPPSVTAGWPREYITPVSTMVRAFVELISETGRVEGDGKSEGVDGQVKTGQSVECVVDRLFYRKPPDYADESQRFLIEQTLDLQNGLWWKGARELFAKRQQQPPVISSQ</sequence>
<dbReference type="PANTHER" id="PTHR43180">
    <property type="entry name" value="3-OXOACYL-(ACYL-CARRIER-PROTEIN) REDUCTASE (AFU_ORTHOLOGUE AFUA_6G11210)"/>
    <property type="match status" value="1"/>
</dbReference>
<dbReference type="RefSeq" id="XP_022512663.1">
    <property type="nucleotide sequence ID" value="XM_022654980.1"/>
</dbReference>
<proteinExistence type="inferred from homology"/>
<dbReference type="GeneID" id="34600177"/>
<keyword evidence="3" id="KW-0560">Oxidoreductase</keyword>
<dbReference type="SUPFAM" id="SSF51735">
    <property type="entry name" value="NAD(P)-binding Rossmann-fold domains"/>
    <property type="match status" value="1"/>
</dbReference>
<dbReference type="InterPro" id="IPR036291">
    <property type="entry name" value="NAD(P)-bd_dom_sf"/>
</dbReference>
<dbReference type="EMBL" id="LVKK01000030">
    <property type="protein sequence ID" value="OAG40711.1"/>
    <property type="molecule type" value="Genomic_DNA"/>
</dbReference>
<dbReference type="InterPro" id="IPR002347">
    <property type="entry name" value="SDR_fam"/>
</dbReference>
<dbReference type="Gene3D" id="3.40.50.720">
    <property type="entry name" value="NAD(P)-binding Rossmann-like Domain"/>
    <property type="match status" value="1"/>
</dbReference>
<dbReference type="AlphaFoldDB" id="A0A177FAI2"/>
<organism evidence="4 5">
    <name type="scientific">Fonsecaea monophora</name>
    <dbReference type="NCBI Taxonomy" id="254056"/>
    <lineage>
        <taxon>Eukaryota</taxon>
        <taxon>Fungi</taxon>
        <taxon>Dikarya</taxon>
        <taxon>Ascomycota</taxon>
        <taxon>Pezizomycotina</taxon>
        <taxon>Eurotiomycetes</taxon>
        <taxon>Chaetothyriomycetidae</taxon>
        <taxon>Chaetothyriales</taxon>
        <taxon>Herpotrichiellaceae</taxon>
        <taxon>Fonsecaea</taxon>
    </lineage>
</organism>
<keyword evidence="2" id="KW-0521">NADP</keyword>
<dbReference type="Proteomes" id="UP000077002">
    <property type="component" value="Unassembled WGS sequence"/>
</dbReference>
<dbReference type="OrthoDB" id="5371740at2759"/>
<name>A0A177FAI2_9EURO</name>
<evidence type="ECO:0000256" key="1">
    <source>
        <dbReference type="ARBA" id="ARBA00006484"/>
    </source>
</evidence>
<accession>A0A177FAI2</accession>
<dbReference type="PRINTS" id="PR00081">
    <property type="entry name" value="GDHRDH"/>
</dbReference>
<comment type="caution">
    <text evidence="4">The sequence shown here is derived from an EMBL/GenBank/DDBJ whole genome shotgun (WGS) entry which is preliminary data.</text>
</comment>
<dbReference type="Pfam" id="PF00106">
    <property type="entry name" value="adh_short"/>
    <property type="match status" value="1"/>
</dbReference>
<gene>
    <name evidence="4" type="ORF">AYO21_05009</name>
</gene>
<comment type="similarity">
    <text evidence="1">Belongs to the short-chain dehydrogenases/reductases (SDR) family.</text>
</comment>
<evidence type="ECO:0000256" key="2">
    <source>
        <dbReference type="ARBA" id="ARBA00022857"/>
    </source>
</evidence>
<evidence type="ECO:0000313" key="4">
    <source>
        <dbReference type="EMBL" id="OAG40711.1"/>
    </source>
</evidence>
<reference evidence="4 5" key="1">
    <citation type="submission" date="2016-03" db="EMBL/GenBank/DDBJ databases">
        <title>Draft genome sequence of the Fonsecaea monophora CBS 269.37.</title>
        <authorList>
            <person name="Bombassaro A."/>
            <person name="Vinicius W.A."/>
            <person name="De Hoog S."/>
            <person name="Sun J."/>
            <person name="Souza E.M."/>
            <person name="Raittz R.T."/>
            <person name="Costa F."/>
            <person name="Leao A.C."/>
            <person name="Tadra-Sfeir M.Z."/>
            <person name="Baura V."/>
            <person name="Balsanelli E."/>
            <person name="Pedrosa F.O."/>
            <person name="Moreno L.F."/>
            <person name="Steffens M.B."/>
            <person name="Xi L."/>
            <person name="Bocca A.L."/>
            <person name="Felipe M.S."/>
            <person name="Teixeira M."/>
            <person name="Telles Filho F.Q."/>
            <person name="Azevedo C.M."/>
            <person name="Gomes R."/>
            <person name="Vicente V.A."/>
        </authorList>
    </citation>
    <scope>NUCLEOTIDE SEQUENCE [LARGE SCALE GENOMIC DNA]</scope>
    <source>
        <strain evidence="4 5">CBS 269.37</strain>
    </source>
</reference>
<keyword evidence="5" id="KW-1185">Reference proteome</keyword>
<evidence type="ECO:0000313" key="5">
    <source>
        <dbReference type="Proteomes" id="UP000077002"/>
    </source>
</evidence>
<evidence type="ECO:0000256" key="3">
    <source>
        <dbReference type="ARBA" id="ARBA00023002"/>
    </source>
</evidence>
<dbReference type="InterPro" id="IPR020904">
    <property type="entry name" value="Sc_DH/Rdtase_CS"/>
</dbReference>
<protein>
    <submittedName>
        <fullName evidence="4">Uncharacterized protein</fullName>
    </submittedName>
</protein>
<dbReference type="PANTHER" id="PTHR43180:SF33">
    <property type="entry name" value="15-HYDROXYPROSTAGLANDIN DEHYDROGENASE [NAD(+)]-LIKE"/>
    <property type="match status" value="1"/>
</dbReference>
<dbReference type="PROSITE" id="PS00061">
    <property type="entry name" value="ADH_SHORT"/>
    <property type="match status" value="1"/>
</dbReference>
<dbReference type="GO" id="GO:0016491">
    <property type="term" value="F:oxidoreductase activity"/>
    <property type="evidence" value="ECO:0007669"/>
    <property type="project" value="UniProtKB-KW"/>
</dbReference>